<dbReference type="AlphaFoldDB" id="A0A9N9K491"/>
<reference evidence="1" key="1">
    <citation type="submission" date="2021-06" db="EMBL/GenBank/DDBJ databases">
        <authorList>
            <person name="Kallberg Y."/>
            <person name="Tangrot J."/>
            <person name="Rosling A."/>
        </authorList>
    </citation>
    <scope>NUCLEOTIDE SEQUENCE</scope>
    <source>
        <strain evidence="1">FL966</strain>
    </source>
</reference>
<protein>
    <submittedName>
        <fullName evidence="1">9488_t:CDS:1</fullName>
    </submittedName>
</protein>
<proteinExistence type="predicted"/>
<accession>A0A9N9K491</accession>
<gene>
    <name evidence="1" type="ORF">CPELLU_LOCUS18659</name>
</gene>
<dbReference type="EMBL" id="CAJVQA010038600">
    <property type="protein sequence ID" value="CAG8811134.1"/>
    <property type="molecule type" value="Genomic_DNA"/>
</dbReference>
<dbReference type="Proteomes" id="UP000789759">
    <property type="component" value="Unassembled WGS sequence"/>
</dbReference>
<comment type="caution">
    <text evidence="1">The sequence shown here is derived from an EMBL/GenBank/DDBJ whole genome shotgun (WGS) entry which is preliminary data.</text>
</comment>
<sequence length="52" mass="6106">KFSYKLKNLFNNEKKYSKANKTSETSLFFDIYEEKKSSAVFNENSPSSPFIE</sequence>
<evidence type="ECO:0000313" key="1">
    <source>
        <dbReference type="EMBL" id="CAG8811134.1"/>
    </source>
</evidence>
<keyword evidence="2" id="KW-1185">Reference proteome</keyword>
<feature type="non-terminal residue" evidence="1">
    <location>
        <position position="52"/>
    </location>
</feature>
<organism evidence="1 2">
    <name type="scientific">Cetraspora pellucida</name>
    <dbReference type="NCBI Taxonomy" id="1433469"/>
    <lineage>
        <taxon>Eukaryota</taxon>
        <taxon>Fungi</taxon>
        <taxon>Fungi incertae sedis</taxon>
        <taxon>Mucoromycota</taxon>
        <taxon>Glomeromycotina</taxon>
        <taxon>Glomeromycetes</taxon>
        <taxon>Diversisporales</taxon>
        <taxon>Gigasporaceae</taxon>
        <taxon>Cetraspora</taxon>
    </lineage>
</organism>
<name>A0A9N9K491_9GLOM</name>
<feature type="non-terminal residue" evidence="1">
    <location>
        <position position="1"/>
    </location>
</feature>
<evidence type="ECO:0000313" key="2">
    <source>
        <dbReference type="Proteomes" id="UP000789759"/>
    </source>
</evidence>